<keyword evidence="3" id="KW-1185">Reference proteome</keyword>
<organism evidence="2 3">
    <name type="scientific">Armillaria tabescens</name>
    <name type="common">Ringless honey mushroom</name>
    <name type="synonym">Agaricus tabescens</name>
    <dbReference type="NCBI Taxonomy" id="1929756"/>
    <lineage>
        <taxon>Eukaryota</taxon>
        <taxon>Fungi</taxon>
        <taxon>Dikarya</taxon>
        <taxon>Basidiomycota</taxon>
        <taxon>Agaricomycotina</taxon>
        <taxon>Agaricomycetes</taxon>
        <taxon>Agaricomycetidae</taxon>
        <taxon>Agaricales</taxon>
        <taxon>Marasmiineae</taxon>
        <taxon>Physalacriaceae</taxon>
        <taxon>Desarmillaria</taxon>
    </lineage>
</organism>
<evidence type="ECO:0000313" key="2">
    <source>
        <dbReference type="EMBL" id="KAK0465531.1"/>
    </source>
</evidence>
<keyword evidence="1" id="KW-0472">Membrane</keyword>
<feature type="transmembrane region" description="Helical" evidence="1">
    <location>
        <begin position="39"/>
        <end position="60"/>
    </location>
</feature>
<comment type="caution">
    <text evidence="2">The sequence shown here is derived from an EMBL/GenBank/DDBJ whole genome shotgun (WGS) entry which is preliminary data.</text>
</comment>
<gene>
    <name evidence="2" type="ORF">EV420DRAFT_1514787</name>
</gene>
<accession>A0AA39NH39</accession>
<dbReference type="Proteomes" id="UP001175211">
    <property type="component" value="Unassembled WGS sequence"/>
</dbReference>
<dbReference type="GeneID" id="85355400"/>
<sequence>MSTVFRSGFISFSIFAFNTTSLSLDTAGCARALEASAMLGSAVVAFATAGWGVVVAVFSAS</sequence>
<reference evidence="2" key="1">
    <citation type="submission" date="2023-06" db="EMBL/GenBank/DDBJ databases">
        <authorList>
            <consortium name="Lawrence Berkeley National Laboratory"/>
            <person name="Ahrendt S."/>
            <person name="Sahu N."/>
            <person name="Indic B."/>
            <person name="Wong-Bajracharya J."/>
            <person name="Merenyi Z."/>
            <person name="Ke H.-M."/>
            <person name="Monk M."/>
            <person name="Kocsube S."/>
            <person name="Drula E."/>
            <person name="Lipzen A."/>
            <person name="Balint B."/>
            <person name="Henrissat B."/>
            <person name="Andreopoulos B."/>
            <person name="Martin F.M."/>
            <person name="Harder C.B."/>
            <person name="Rigling D."/>
            <person name="Ford K.L."/>
            <person name="Foster G.D."/>
            <person name="Pangilinan J."/>
            <person name="Papanicolaou A."/>
            <person name="Barry K."/>
            <person name="LaButti K."/>
            <person name="Viragh M."/>
            <person name="Koriabine M."/>
            <person name="Yan M."/>
            <person name="Riley R."/>
            <person name="Champramary S."/>
            <person name="Plett K.L."/>
            <person name="Tsai I.J."/>
            <person name="Slot J."/>
            <person name="Sipos G."/>
            <person name="Plett J."/>
            <person name="Nagy L.G."/>
            <person name="Grigoriev I.V."/>
        </authorList>
    </citation>
    <scope>NUCLEOTIDE SEQUENCE</scope>
    <source>
        <strain evidence="2">CCBAS 213</strain>
    </source>
</reference>
<dbReference type="AlphaFoldDB" id="A0AA39NH39"/>
<dbReference type="RefSeq" id="XP_060336579.1">
    <property type="nucleotide sequence ID" value="XM_060471852.1"/>
</dbReference>
<keyword evidence="1" id="KW-1133">Transmembrane helix</keyword>
<proteinExistence type="predicted"/>
<protein>
    <submittedName>
        <fullName evidence="2">Uncharacterized protein</fullName>
    </submittedName>
</protein>
<evidence type="ECO:0000313" key="3">
    <source>
        <dbReference type="Proteomes" id="UP001175211"/>
    </source>
</evidence>
<evidence type="ECO:0000256" key="1">
    <source>
        <dbReference type="SAM" id="Phobius"/>
    </source>
</evidence>
<dbReference type="EMBL" id="JAUEPS010000005">
    <property type="protein sequence ID" value="KAK0465531.1"/>
    <property type="molecule type" value="Genomic_DNA"/>
</dbReference>
<keyword evidence="1" id="KW-0812">Transmembrane</keyword>
<name>A0AA39NH39_ARMTA</name>